<dbReference type="Gene3D" id="3.90.660.10">
    <property type="match status" value="1"/>
</dbReference>
<accession>A0ABD3Q1K2</accession>
<comment type="caution">
    <text evidence="1">The sequence shown here is derived from an EMBL/GenBank/DDBJ whole genome shotgun (WGS) entry which is preliminary data.</text>
</comment>
<sequence>MIRRTASLALKQGQSDTIKVGILGSGITGCTVASTLLQSSSDKKFDITVYEAGRGVGGRMSTRSSFDNDSDEQIYQFDYGCRAIFPPKTELFRSELERWRKLGWVKQWNGKFVTIRCGDESSKNYNNNNQIIAEDTAEDEERYVGYPRMNSICEQLLQTKSNKSTVAVITQTRAAAFYVQSAGSRMWQLRHHDNAESKVLGEYDWLVCTDRNSASTKNVDLRDANIRPFNQLVNENIQSIPICTTMVILDKPLPITVDAIQIDHANNPTSMTSKFGTLEWITRDSSKPGRKQYNSDNSKTNECWVLQSSEQEGKRLLESKRLQGASLEQIRDVIRETMVADFKNSLPLLMSSSNACSDDSVRDIPLVVQSFGHRWGAAFPKHIAENNTFKSIDCYLDADKQFIACGDYFGKCHGSVEGAFLSGRAAAYHLIEKE</sequence>
<dbReference type="SUPFAM" id="SSF51905">
    <property type="entry name" value="FAD/NAD(P)-binding domain"/>
    <property type="match status" value="1"/>
</dbReference>
<name>A0ABD3Q1K2_9STRA</name>
<dbReference type="Pfam" id="PF13450">
    <property type="entry name" value="NAD_binding_8"/>
    <property type="match status" value="1"/>
</dbReference>
<keyword evidence="2" id="KW-1185">Reference proteome</keyword>
<evidence type="ECO:0000313" key="1">
    <source>
        <dbReference type="EMBL" id="KAL3792165.1"/>
    </source>
</evidence>
<gene>
    <name evidence="1" type="ORF">HJC23_009629</name>
</gene>
<dbReference type="EMBL" id="JABMIG020000104">
    <property type="protein sequence ID" value="KAL3792165.1"/>
    <property type="molecule type" value="Genomic_DNA"/>
</dbReference>
<dbReference type="AlphaFoldDB" id="A0ABD3Q1K2"/>
<dbReference type="PROSITE" id="PS51257">
    <property type="entry name" value="PROKAR_LIPOPROTEIN"/>
    <property type="match status" value="1"/>
</dbReference>
<evidence type="ECO:0000313" key="2">
    <source>
        <dbReference type="Proteomes" id="UP001516023"/>
    </source>
</evidence>
<protein>
    <recommendedName>
        <fullName evidence="3">Amine oxidase domain-containing protein</fullName>
    </recommendedName>
</protein>
<dbReference type="Gene3D" id="3.50.50.60">
    <property type="entry name" value="FAD/NAD(P)-binding domain"/>
    <property type="match status" value="1"/>
</dbReference>
<dbReference type="Proteomes" id="UP001516023">
    <property type="component" value="Unassembled WGS sequence"/>
</dbReference>
<dbReference type="PANTHER" id="PTHR16128">
    <property type="entry name" value="FAD/NAD(P)-BINDING OXIDOREDUCTASE FAMILY PROTEIN"/>
    <property type="match status" value="1"/>
</dbReference>
<dbReference type="PANTHER" id="PTHR16128:SF5">
    <property type="entry name" value="FAD_NAD(P)-BINDING OXIDOREDUCTASE FAMILY PROTEIN"/>
    <property type="match status" value="1"/>
</dbReference>
<evidence type="ECO:0008006" key="3">
    <source>
        <dbReference type="Google" id="ProtNLM"/>
    </source>
</evidence>
<dbReference type="InterPro" id="IPR036188">
    <property type="entry name" value="FAD/NAD-bd_sf"/>
</dbReference>
<reference evidence="1 2" key="1">
    <citation type="journal article" date="2020" name="G3 (Bethesda)">
        <title>Improved Reference Genome for Cyclotella cryptica CCMP332, a Model for Cell Wall Morphogenesis, Salinity Adaptation, and Lipid Production in Diatoms (Bacillariophyta).</title>
        <authorList>
            <person name="Roberts W.R."/>
            <person name="Downey K.M."/>
            <person name="Ruck E.C."/>
            <person name="Traller J.C."/>
            <person name="Alverson A.J."/>
        </authorList>
    </citation>
    <scope>NUCLEOTIDE SEQUENCE [LARGE SCALE GENOMIC DNA]</scope>
    <source>
        <strain evidence="1 2">CCMP332</strain>
    </source>
</reference>
<proteinExistence type="predicted"/>
<organism evidence="1 2">
    <name type="scientific">Cyclotella cryptica</name>
    <dbReference type="NCBI Taxonomy" id="29204"/>
    <lineage>
        <taxon>Eukaryota</taxon>
        <taxon>Sar</taxon>
        <taxon>Stramenopiles</taxon>
        <taxon>Ochrophyta</taxon>
        <taxon>Bacillariophyta</taxon>
        <taxon>Coscinodiscophyceae</taxon>
        <taxon>Thalassiosirophycidae</taxon>
        <taxon>Stephanodiscales</taxon>
        <taxon>Stephanodiscaceae</taxon>
        <taxon>Cyclotella</taxon>
    </lineage>
</organism>